<name>H6Q8R5_PYROT</name>
<keyword evidence="3" id="KW-1185">Reference proteome</keyword>
<evidence type="ECO:0000313" key="2">
    <source>
        <dbReference type="EMBL" id="AFA39220.1"/>
    </source>
</evidence>
<dbReference type="Proteomes" id="UP000009062">
    <property type="component" value="Chromosome"/>
</dbReference>
<protein>
    <submittedName>
        <fullName evidence="2">Uncharacterized protein</fullName>
    </submittedName>
</protein>
<sequence>MRRAIALSLAVAVAIIALGLTALGQMRPAATISTPQASAPNATAQTQPPVISSITPTSTPTASGIALEKLGAGNYEVNYTVYLKLCAGSVCFQMRSWAIYGEGPPGNYTYGIFAGKWPSLGEVTWEMWGATEGNKSYGITKMCIADLCANETFLPVITRVTLDKPLGECEVVVNGTKLKGVLSVRAHEAEFLDIRNGHMNETTCFFNGIPLRSEAKITGVEDRTAYVIIEAVWLRAFDEARFREILQIVK</sequence>
<dbReference type="AlphaFoldDB" id="H6Q8R5"/>
<dbReference type="EMBL" id="CP003316">
    <property type="protein sequence ID" value="AFA39220.1"/>
    <property type="molecule type" value="Genomic_DNA"/>
</dbReference>
<dbReference type="eggNOG" id="arCOG07483">
    <property type="taxonomic scope" value="Archaea"/>
</dbReference>
<organism evidence="2 3">
    <name type="scientific">Pyrobaculum oguniense (strain DSM 13380 / JCM 10595 / TE7)</name>
    <dbReference type="NCBI Taxonomy" id="698757"/>
    <lineage>
        <taxon>Archaea</taxon>
        <taxon>Thermoproteota</taxon>
        <taxon>Thermoprotei</taxon>
        <taxon>Thermoproteales</taxon>
        <taxon>Thermoproteaceae</taxon>
        <taxon>Pyrobaculum</taxon>
    </lineage>
</organism>
<evidence type="ECO:0000313" key="3">
    <source>
        <dbReference type="Proteomes" id="UP000009062"/>
    </source>
</evidence>
<accession>H6Q8R5</accession>
<dbReference type="HOGENOM" id="CLU_1109535_0_0_2"/>
<feature type="compositionally biased region" description="Polar residues" evidence="1">
    <location>
        <begin position="34"/>
        <end position="47"/>
    </location>
</feature>
<reference evidence="2 3" key="1">
    <citation type="journal article" date="2012" name="Stand. Genomic Sci.">
        <title>Complete genome sequence of Pyrobaculum oguniense.</title>
        <authorList>
            <person name="Bernick D.L."/>
            <person name="Karplus K."/>
            <person name="Lui L.M."/>
            <person name="Coker J.K."/>
            <person name="Murphy J.N."/>
            <person name="Chan P.P."/>
            <person name="Cozen A.E."/>
            <person name="Lowe T.M."/>
        </authorList>
    </citation>
    <scope>NUCLEOTIDE SEQUENCE [LARGE SCALE GENOMIC DNA]</scope>
    <source>
        <strain evidence="2 3">TE7</strain>
    </source>
</reference>
<evidence type="ECO:0000256" key="1">
    <source>
        <dbReference type="SAM" id="MobiDB-lite"/>
    </source>
</evidence>
<feature type="region of interest" description="Disordered" evidence="1">
    <location>
        <begin position="34"/>
        <end position="56"/>
    </location>
</feature>
<gene>
    <name evidence="2" type="ordered locus">Pogu_1193</name>
</gene>
<dbReference type="KEGG" id="pog:Pogu_1193"/>
<proteinExistence type="predicted"/>